<dbReference type="RefSeq" id="WP_146463407.1">
    <property type="nucleotide sequence ID" value="NZ_VOGW01000013.1"/>
</dbReference>
<dbReference type="GO" id="GO:0005506">
    <property type="term" value="F:iron ion binding"/>
    <property type="evidence" value="ECO:0007669"/>
    <property type="project" value="InterPro"/>
</dbReference>
<evidence type="ECO:0000256" key="3">
    <source>
        <dbReference type="PIRSR" id="PIRSR602403-1"/>
    </source>
</evidence>
<reference evidence="6" key="1">
    <citation type="journal article" date="2019" name="Microbiol. Resour. Announc.">
        <title>Draft Genomic Sequences of Streptomyces misionensis and Streptomyces albidoflavus, bacteria applied for phytopathogen biocontrol.</title>
        <authorList>
            <person name="Pylro V."/>
            <person name="Dias A."/>
            <person name="Andreote F."/>
            <person name="Varani A."/>
            <person name="Andreote C."/>
            <person name="Bernardo E."/>
            <person name="Martins T."/>
        </authorList>
    </citation>
    <scope>NUCLEOTIDE SEQUENCE [LARGE SCALE GENOMIC DNA]</scope>
    <source>
        <strain evidence="6">66</strain>
    </source>
</reference>
<feature type="region of interest" description="Disordered" evidence="5">
    <location>
        <begin position="432"/>
        <end position="474"/>
    </location>
</feature>
<comment type="similarity">
    <text evidence="4">Belongs to the cytochrome P450 family.</text>
</comment>
<dbReference type="GO" id="GO:0020037">
    <property type="term" value="F:heme binding"/>
    <property type="evidence" value="ECO:0007669"/>
    <property type="project" value="InterPro"/>
</dbReference>
<dbReference type="EMBL" id="VOGW01000013">
    <property type="protein sequence ID" value="TWV57404.1"/>
    <property type="molecule type" value="Genomic_DNA"/>
</dbReference>
<dbReference type="GO" id="GO:0016705">
    <property type="term" value="F:oxidoreductase activity, acting on paired donors, with incorporation or reduction of molecular oxygen"/>
    <property type="evidence" value="ECO:0007669"/>
    <property type="project" value="InterPro"/>
</dbReference>
<keyword evidence="3 4" id="KW-0349">Heme</keyword>
<keyword evidence="2 3" id="KW-0408">Iron</keyword>
<dbReference type="GO" id="GO:0004497">
    <property type="term" value="F:monooxygenase activity"/>
    <property type="evidence" value="ECO:0007669"/>
    <property type="project" value="UniProtKB-KW"/>
</dbReference>
<evidence type="ECO:0000256" key="2">
    <source>
        <dbReference type="ARBA" id="ARBA00023004"/>
    </source>
</evidence>
<dbReference type="Proteomes" id="UP000320481">
    <property type="component" value="Unassembled WGS sequence"/>
</dbReference>
<keyword evidence="4" id="KW-0503">Monooxygenase</keyword>
<dbReference type="InterPro" id="IPR036396">
    <property type="entry name" value="Cyt_P450_sf"/>
</dbReference>
<gene>
    <name evidence="6" type="ORF">FRZ03_02105</name>
</gene>
<dbReference type="PROSITE" id="PS00086">
    <property type="entry name" value="CYTOCHROME_P450"/>
    <property type="match status" value="1"/>
</dbReference>
<keyword evidence="4" id="KW-0560">Oxidoreductase</keyword>
<sequence>MSAFGEEIPGPSGRFLVGNTWDYERDRDGFLEACRRRYGDVFRFGQHTIVVSDPELIQQVLAETNSTYILAAKPDQDRDTAVHDTASWMQGRHRIGRGLGQALLAAHAQRLDQALQECFGALAAREFSVLETAQEISCRASAEFCLHEGAQAAAELTAAFNRLALVDMAGAQRWTRRLPTVFTPRRRRLATVERACLDLLGAQLQNRAAQQPAQEPRDLLDVMVDPRNGPPLDVKHGARMLKTILAAARGIPGTALAWIIRELGSNAELRAEVRAEADALEDAVATGLVHRLPFTHAAVQEILRVHPPVWLLGRVAAEPTQLAQWAVRPGERVLFSPHQLHHDPRWWREPEQLDPRRWLENERPYSHRCAYLPFGGGPRVCLGTRLGLLQLTLSAARLARDYDIELIAPDRRAPVHAVLRAPAGLHARLTPRAAATADPSTTTGTAAQDVPRSGRSGRGPGEEPAEGVAHGSPT</sequence>
<dbReference type="PANTHER" id="PTHR24301:SF2">
    <property type="entry name" value="THROMBOXANE-A SYNTHASE"/>
    <property type="match status" value="1"/>
</dbReference>
<dbReference type="AlphaFoldDB" id="A0A5C6K502"/>
<evidence type="ECO:0000256" key="4">
    <source>
        <dbReference type="RuleBase" id="RU000461"/>
    </source>
</evidence>
<feature type="binding site" description="axial binding residue" evidence="3">
    <location>
        <position position="381"/>
    </location>
    <ligand>
        <name>heme</name>
        <dbReference type="ChEBI" id="CHEBI:30413"/>
    </ligand>
    <ligandPart>
        <name>Fe</name>
        <dbReference type="ChEBI" id="CHEBI:18248"/>
    </ligandPart>
</feature>
<comment type="cofactor">
    <cofactor evidence="3">
        <name>heme</name>
        <dbReference type="ChEBI" id="CHEBI:30413"/>
    </cofactor>
</comment>
<accession>A0A5C6K502</accession>
<dbReference type="InterPro" id="IPR001128">
    <property type="entry name" value="Cyt_P450"/>
</dbReference>
<dbReference type="InterPro" id="IPR017972">
    <property type="entry name" value="Cyt_P450_CS"/>
</dbReference>
<dbReference type="SUPFAM" id="SSF48264">
    <property type="entry name" value="Cytochrome P450"/>
    <property type="match status" value="1"/>
</dbReference>
<dbReference type="PANTHER" id="PTHR24301">
    <property type="entry name" value="THROMBOXANE-A SYNTHASE"/>
    <property type="match status" value="1"/>
</dbReference>
<proteinExistence type="inferred from homology"/>
<evidence type="ECO:0000256" key="5">
    <source>
        <dbReference type="SAM" id="MobiDB-lite"/>
    </source>
</evidence>
<evidence type="ECO:0000313" key="6">
    <source>
        <dbReference type="EMBL" id="TWV57404.1"/>
    </source>
</evidence>
<comment type="caution">
    <text evidence="6">The sequence shown here is derived from an EMBL/GenBank/DDBJ whole genome shotgun (WGS) entry which is preliminary data.</text>
</comment>
<evidence type="ECO:0000313" key="7">
    <source>
        <dbReference type="Proteomes" id="UP000320481"/>
    </source>
</evidence>
<name>A0A5C6K502_9ACTN</name>
<keyword evidence="7" id="KW-1185">Reference proteome</keyword>
<dbReference type="Pfam" id="PF00067">
    <property type="entry name" value="p450"/>
    <property type="match status" value="1"/>
</dbReference>
<dbReference type="InterPro" id="IPR002403">
    <property type="entry name" value="Cyt_P450_E_grp-IV"/>
</dbReference>
<keyword evidence="1 3" id="KW-0479">Metal-binding</keyword>
<protein>
    <submittedName>
        <fullName evidence="6">Cytochrome P450</fullName>
    </submittedName>
</protein>
<dbReference type="CDD" id="cd00302">
    <property type="entry name" value="cytochrome_P450"/>
    <property type="match status" value="1"/>
</dbReference>
<evidence type="ECO:0000256" key="1">
    <source>
        <dbReference type="ARBA" id="ARBA00022723"/>
    </source>
</evidence>
<dbReference type="PRINTS" id="PR00385">
    <property type="entry name" value="P450"/>
</dbReference>
<dbReference type="PRINTS" id="PR00465">
    <property type="entry name" value="EP450IV"/>
</dbReference>
<dbReference type="Gene3D" id="1.10.630.10">
    <property type="entry name" value="Cytochrome P450"/>
    <property type="match status" value="1"/>
</dbReference>
<organism evidence="6 7">
    <name type="scientific">Streptomyces misionensis</name>
    <dbReference type="NCBI Taxonomy" id="67331"/>
    <lineage>
        <taxon>Bacteria</taxon>
        <taxon>Bacillati</taxon>
        <taxon>Actinomycetota</taxon>
        <taxon>Actinomycetes</taxon>
        <taxon>Kitasatosporales</taxon>
        <taxon>Streptomycetaceae</taxon>
        <taxon>Streptomyces</taxon>
    </lineage>
</organism>